<dbReference type="InterPro" id="IPR042532">
    <property type="entry name" value="EXOC3/Sec6_C"/>
</dbReference>
<dbReference type="GO" id="GO:0000149">
    <property type="term" value="F:SNARE binding"/>
    <property type="evidence" value="ECO:0007669"/>
    <property type="project" value="TreeGrafter"/>
</dbReference>
<dbReference type="Gene3D" id="1.10.357.70">
    <property type="entry name" value="Exocyst complex component Sec6, C-terminal domain"/>
    <property type="match status" value="1"/>
</dbReference>
<feature type="compositionally biased region" description="Polar residues" evidence="4">
    <location>
        <begin position="1"/>
        <end position="10"/>
    </location>
</feature>
<comment type="caution">
    <text evidence="6">The sequence shown here is derived from an EMBL/GenBank/DDBJ whole genome shotgun (WGS) entry which is preliminary data.</text>
</comment>
<proteinExistence type="inferred from homology"/>
<name>A0AA41MCQ5_SCICA</name>
<dbReference type="GO" id="GO:0006887">
    <property type="term" value="P:exocytosis"/>
    <property type="evidence" value="ECO:0007669"/>
    <property type="project" value="InterPro"/>
</dbReference>
<accession>A0AA41MCQ5</accession>
<evidence type="ECO:0000259" key="5">
    <source>
        <dbReference type="Pfam" id="PF15317"/>
    </source>
</evidence>
<dbReference type="PANTHER" id="PTHR21292:SF14">
    <property type="entry name" value="EXOCYST COMPLEX COMPONENT 3-LIKE PROTEIN 4"/>
    <property type="match status" value="1"/>
</dbReference>
<dbReference type="Pfam" id="PF15317">
    <property type="entry name" value="Lbh"/>
    <property type="match status" value="1"/>
</dbReference>
<feature type="region of interest" description="Disordered" evidence="4">
    <location>
        <begin position="1"/>
        <end position="64"/>
    </location>
</feature>
<feature type="compositionally biased region" description="Polar residues" evidence="4">
    <location>
        <begin position="118"/>
        <end position="143"/>
    </location>
</feature>
<dbReference type="FunFam" id="1.10.357.70:FF:000006">
    <property type="entry name" value="Exocyst complex component 3 like 4"/>
    <property type="match status" value="1"/>
</dbReference>
<evidence type="ECO:0000256" key="3">
    <source>
        <dbReference type="ARBA" id="ARBA00070215"/>
    </source>
</evidence>
<dbReference type="AlphaFoldDB" id="A0AA41MCQ5"/>
<dbReference type="Proteomes" id="UP001166674">
    <property type="component" value="Unassembled WGS sequence"/>
</dbReference>
<keyword evidence="7" id="KW-1185">Reference proteome</keyword>
<dbReference type="Pfam" id="PF06046">
    <property type="entry name" value="Sec6"/>
    <property type="match status" value="1"/>
</dbReference>
<dbReference type="InterPro" id="IPR010326">
    <property type="entry name" value="EXOC3/Sec6"/>
</dbReference>
<dbReference type="InterPro" id="IPR038990">
    <property type="entry name" value="LBH_dom"/>
</dbReference>
<dbReference type="GO" id="GO:0000145">
    <property type="term" value="C:exocyst"/>
    <property type="evidence" value="ECO:0007669"/>
    <property type="project" value="InterPro"/>
</dbReference>
<evidence type="ECO:0000256" key="4">
    <source>
        <dbReference type="SAM" id="MobiDB-lite"/>
    </source>
</evidence>
<evidence type="ECO:0000256" key="1">
    <source>
        <dbReference type="ARBA" id="ARBA00009447"/>
    </source>
</evidence>
<protein>
    <recommendedName>
        <fullName evidence="3">Exocyst complex component 3-like protein 4</fullName>
    </recommendedName>
</protein>
<sequence>MSSPQPTLSELSPAEGTGDPAGKAVGNAREKGPRLGPRLPSIVVEPSEAGAVESGELRWPPEGTQRGALQSQVVAAGPGLNHILLVQWFESEIKALPGGHSPAAKMPSPRTVTPGPELQSTKEPGLKTQTPAQGSGRVSSKEQPNAHHEDTMRPGLDTLKRAFSWASKEDTGLLRRSSRFLFRSFQRTVDEGLASGQSQGAAMPEEPCMVTDGVSQQESTRVGPKDLEFEAEGKSVADLITERQLLAAFAQLRYLETKLVAEKASRTFEQDPTAFARRAMDVCLHYDGLAAEIGAIVRETLGPEGVDQAALVEVARVVRAEEEAHPELPADGDFLRTPRHWRRHWEDAVRRSAQERVRRSGAGLASEPDEGASDLAQLLAELGGLVRRDLQKVRLVVQPAYAAAGFPAWETYLRAFHSAVAQRLQELAHAARGCEQLYLLLDWAANVYGSPDFLGDPDLALLTEPLPPLLAPGVWARLESDYTSFLETKIASCFDGILQLEQSRWAAAKAPDVLQGLYHSPLSIDVHMGDSQLVAEHVKAAGAISAELEATTLRICTRALSLFLPRFEKSFLESEAVSEPHLGAYINTCEQLRTSLLARFPGTLEELEKPLVAATCNFQKHLLQGLQKDVQPLFRVLCTKSWLTQDTLYPIMDKVVAFAHHLKHVAPPLAKDTLQEVHRYIVREYLAQALRPRERFRGMERVNGAHKMNVEAQAISDTFQGLGSEATWLNQAIPCVAEILGETYKDDIRRHLETLIQSYPDIRRNHILAILALRRLGRRRNQSLLQHAQDLLRAAAKAVGSGATQDRMLFEEIELSTFMDQLITCI</sequence>
<evidence type="ECO:0000313" key="7">
    <source>
        <dbReference type="Proteomes" id="UP001166674"/>
    </source>
</evidence>
<dbReference type="PANTHER" id="PTHR21292">
    <property type="entry name" value="EXOCYST COMPLEX COMPONENT SEC6-RELATED"/>
    <property type="match status" value="1"/>
</dbReference>
<comment type="similarity">
    <text evidence="1">Belongs to the SEC6 family.</text>
</comment>
<reference evidence="6" key="1">
    <citation type="submission" date="2020-03" db="EMBL/GenBank/DDBJ databases">
        <title>Studies in the Genomics of Life Span.</title>
        <authorList>
            <person name="Glass D."/>
        </authorList>
    </citation>
    <scope>NUCLEOTIDE SEQUENCE</scope>
    <source>
        <strain evidence="6">SUZIE</strain>
        <tissue evidence="6">Muscle</tissue>
    </source>
</reference>
<feature type="region of interest" description="Disordered" evidence="4">
    <location>
        <begin position="99"/>
        <end position="153"/>
    </location>
</feature>
<gene>
    <name evidence="6" type="ORF">SUZIE_103065</name>
</gene>
<organism evidence="6 7">
    <name type="scientific">Sciurus carolinensis</name>
    <name type="common">Eastern gray squirrel</name>
    <dbReference type="NCBI Taxonomy" id="30640"/>
    <lineage>
        <taxon>Eukaryota</taxon>
        <taxon>Metazoa</taxon>
        <taxon>Chordata</taxon>
        <taxon>Craniata</taxon>
        <taxon>Vertebrata</taxon>
        <taxon>Euteleostomi</taxon>
        <taxon>Mammalia</taxon>
        <taxon>Eutheria</taxon>
        <taxon>Euarchontoglires</taxon>
        <taxon>Glires</taxon>
        <taxon>Rodentia</taxon>
        <taxon>Sciuromorpha</taxon>
        <taxon>Sciuridae</taxon>
        <taxon>Sciurinae</taxon>
        <taxon>Sciurini</taxon>
        <taxon>Sciurus</taxon>
    </lineage>
</organism>
<evidence type="ECO:0000256" key="2">
    <source>
        <dbReference type="ARBA" id="ARBA00022553"/>
    </source>
</evidence>
<dbReference type="EMBL" id="JAATJV010136690">
    <property type="protein sequence ID" value="MBZ3869450.1"/>
    <property type="molecule type" value="Genomic_DNA"/>
</dbReference>
<keyword evidence="2" id="KW-0597">Phosphoprotein</keyword>
<evidence type="ECO:0000313" key="6">
    <source>
        <dbReference type="EMBL" id="MBZ3869450.1"/>
    </source>
</evidence>
<feature type="domain" description="LBH" evidence="5">
    <location>
        <begin position="37"/>
        <end position="62"/>
    </location>
</feature>
<dbReference type="GO" id="GO:0051601">
    <property type="term" value="P:exocyst localization"/>
    <property type="evidence" value="ECO:0007669"/>
    <property type="project" value="TreeGrafter"/>
</dbReference>